<keyword evidence="1" id="KW-0732">Signal</keyword>
<comment type="caution">
    <text evidence="2">The sequence shown here is derived from an EMBL/GenBank/DDBJ whole genome shotgun (WGS) entry which is preliminary data.</text>
</comment>
<gene>
    <name evidence="2" type="ORF">Rhal01_02598</name>
</gene>
<organism evidence="2 3">
    <name type="scientific">Rubritalea halochordaticola</name>
    <dbReference type="NCBI Taxonomy" id="714537"/>
    <lineage>
        <taxon>Bacteria</taxon>
        <taxon>Pseudomonadati</taxon>
        <taxon>Verrucomicrobiota</taxon>
        <taxon>Verrucomicrobiia</taxon>
        <taxon>Verrucomicrobiales</taxon>
        <taxon>Rubritaleaceae</taxon>
        <taxon>Rubritalea</taxon>
    </lineage>
</organism>
<reference evidence="2 3" key="1">
    <citation type="submission" date="2024-02" db="EMBL/GenBank/DDBJ databases">
        <title>Rubritalea halochordaticola NBRC 107102.</title>
        <authorList>
            <person name="Ichikawa N."/>
            <person name="Katano-Makiyama Y."/>
            <person name="Hidaka K."/>
        </authorList>
    </citation>
    <scope>NUCLEOTIDE SEQUENCE [LARGE SCALE GENOMIC DNA]</scope>
    <source>
        <strain evidence="2 3">NBRC 107102</strain>
    </source>
</reference>
<dbReference type="EMBL" id="BAABRL010000008">
    <property type="protein sequence ID" value="GAA5496415.1"/>
    <property type="molecule type" value="Genomic_DNA"/>
</dbReference>
<feature type="chain" id="PRO_5045755252" description="HEAT repeat domain-containing protein" evidence="1">
    <location>
        <begin position="20"/>
        <end position="337"/>
    </location>
</feature>
<evidence type="ECO:0000313" key="3">
    <source>
        <dbReference type="Proteomes" id="UP001424741"/>
    </source>
</evidence>
<evidence type="ECO:0008006" key="4">
    <source>
        <dbReference type="Google" id="ProtNLM"/>
    </source>
</evidence>
<proteinExistence type="predicted"/>
<sequence>MKMRAIPICLLLTSQALLARLPENLPQAKTRPVEGSRQEAAIDTETPLPKLVSRLEGEWQLVSTGKMYLIGYTNDMYSIAAHGEKALPELNKLIKNTKSAKAKSGAILCIHLIGIESTVSGRFAEDFKNEMARQTLLALADDNEFGPMAIHLLARDPLKSDLPTLVRILKKHEKPNPALIHALFRYVREGFPFREDIDEKLDQIPVYFETSEGKKRLGVLTTVLREKPDDDPKIINKMERPDYVIQWDDTLTNRIVRRYTPAPDSPILSEIKFGKIENVLSQFLRLSREKVGVFSYCGQLEPYCHYVEQGAIIIVDDSVARKRWISYFDKHPPAPQP</sequence>
<dbReference type="Proteomes" id="UP001424741">
    <property type="component" value="Unassembled WGS sequence"/>
</dbReference>
<evidence type="ECO:0000313" key="2">
    <source>
        <dbReference type="EMBL" id="GAA5496415.1"/>
    </source>
</evidence>
<feature type="signal peptide" evidence="1">
    <location>
        <begin position="1"/>
        <end position="19"/>
    </location>
</feature>
<keyword evidence="3" id="KW-1185">Reference proteome</keyword>
<evidence type="ECO:0000256" key="1">
    <source>
        <dbReference type="SAM" id="SignalP"/>
    </source>
</evidence>
<accession>A0ABP9V346</accession>
<protein>
    <recommendedName>
        <fullName evidence="4">HEAT repeat domain-containing protein</fullName>
    </recommendedName>
</protein>
<name>A0ABP9V346_9BACT</name>